<evidence type="ECO:0000313" key="2">
    <source>
        <dbReference type="EMBL" id="APC38680.1"/>
    </source>
</evidence>
<dbReference type="RefSeq" id="WP_071610976.1">
    <property type="nucleotide sequence ID" value="NZ_CP015756.1"/>
</dbReference>
<name>A0A1J0GCG5_9CLOT</name>
<dbReference type="SMART" id="SM00257">
    <property type="entry name" value="LysM"/>
    <property type="match status" value="2"/>
</dbReference>
<dbReference type="InterPro" id="IPR018392">
    <property type="entry name" value="LysM"/>
</dbReference>
<dbReference type="OrthoDB" id="1934868at2"/>
<protein>
    <recommendedName>
        <fullName evidence="1">LysM domain-containing protein</fullName>
    </recommendedName>
</protein>
<sequence length="219" mass="24078">MRMKKGIISISTVAVLILVVFLAVRYVGGREHVAKVNAADATTTDATTVQNDNSTSVVNTNKTTNENTLETDTNKMDVAYINDKTNVGIYTVKKNDTVFSIAKTYMPSQDKSKIVEFIRNRNNMGESYKISEGQKIVIPYEIKADSSKSDTSKSDTSKSVVAGGNTTEYVVKKQDTLTSIAKNNMPSYSVKKAIGMLKETNKIVDENSIKDGTHIYIPK</sequence>
<dbReference type="Gene3D" id="3.10.350.10">
    <property type="entry name" value="LysM domain"/>
    <property type="match status" value="2"/>
</dbReference>
<dbReference type="Proteomes" id="UP000182569">
    <property type="component" value="Chromosome"/>
</dbReference>
<dbReference type="SUPFAM" id="SSF54106">
    <property type="entry name" value="LysM domain"/>
    <property type="match status" value="1"/>
</dbReference>
<evidence type="ECO:0000259" key="1">
    <source>
        <dbReference type="PROSITE" id="PS51782"/>
    </source>
</evidence>
<dbReference type="Pfam" id="PF01476">
    <property type="entry name" value="LysM"/>
    <property type="match status" value="2"/>
</dbReference>
<reference evidence="3" key="1">
    <citation type="journal article" date="2016" name="Front. Microbiol.">
        <title>Complete Genome Sequence of Clostridium estertheticum DSM 8809, a Microbe Identified in Spoiled Vacuum Packed Beef.</title>
        <authorList>
            <person name="Yu Z."/>
            <person name="Gunn L."/>
            <person name="Brennan E."/>
            <person name="Reid R."/>
            <person name="Wall P.G."/>
            <person name="Gaora O.P."/>
            <person name="Hurley D."/>
            <person name="Bolton D."/>
            <person name="Fanning S."/>
        </authorList>
    </citation>
    <scope>NUCLEOTIDE SEQUENCE [LARGE SCALE GENOMIC DNA]</scope>
    <source>
        <strain evidence="3">DSM 8809</strain>
    </source>
</reference>
<dbReference type="InterPro" id="IPR036779">
    <property type="entry name" value="LysM_dom_sf"/>
</dbReference>
<feature type="domain" description="LysM" evidence="1">
    <location>
        <begin position="88"/>
        <end position="138"/>
    </location>
</feature>
<gene>
    <name evidence="2" type="ORF">A7L45_00640</name>
</gene>
<dbReference type="EMBL" id="CP015756">
    <property type="protein sequence ID" value="APC38680.1"/>
    <property type="molecule type" value="Genomic_DNA"/>
</dbReference>
<dbReference type="KEGG" id="ceu:A7L45_00640"/>
<feature type="domain" description="LysM" evidence="1">
    <location>
        <begin position="167"/>
        <end position="217"/>
    </location>
</feature>
<dbReference type="PROSITE" id="PS51782">
    <property type="entry name" value="LYSM"/>
    <property type="match status" value="2"/>
</dbReference>
<accession>A0A1J0GCG5</accession>
<evidence type="ECO:0000313" key="3">
    <source>
        <dbReference type="Proteomes" id="UP000182569"/>
    </source>
</evidence>
<proteinExistence type="predicted"/>
<organism evidence="2 3">
    <name type="scientific">Clostridium estertheticum subsp. estertheticum</name>
    <dbReference type="NCBI Taxonomy" id="1552"/>
    <lineage>
        <taxon>Bacteria</taxon>
        <taxon>Bacillati</taxon>
        <taxon>Bacillota</taxon>
        <taxon>Clostridia</taxon>
        <taxon>Eubacteriales</taxon>
        <taxon>Clostridiaceae</taxon>
        <taxon>Clostridium</taxon>
    </lineage>
</organism>
<dbReference type="CDD" id="cd00118">
    <property type="entry name" value="LysM"/>
    <property type="match status" value="2"/>
</dbReference>
<dbReference type="AlphaFoldDB" id="A0A1J0GCG5"/>
<keyword evidence="3" id="KW-1185">Reference proteome</keyword>